<feature type="domain" description="Exonuclease" evidence="1">
    <location>
        <begin position="16"/>
        <end position="182"/>
    </location>
</feature>
<dbReference type="GO" id="GO:0006259">
    <property type="term" value="P:DNA metabolic process"/>
    <property type="evidence" value="ECO:0007669"/>
    <property type="project" value="UniProtKB-ARBA"/>
</dbReference>
<dbReference type="PANTHER" id="PTHR30231:SF42">
    <property type="entry name" value="EXONUCLEASE"/>
    <property type="match status" value="1"/>
</dbReference>
<evidence type="ECO:0000313" key="3">
    <source>
        <dbReference type="EMBL" id="SSA46758.1"/>
    </source>
</evidence>
<name>A0A2Y9ATT6_9RHOB</name>
<proteinExistence type="predicted"/>
<dbReference type="EMBL" id="UETC01000005">
    <property type="protein sequence ID" value="SSA46758.1"/>
    <property type="molecule type" value="Genomic_DNA"/>
</dbReference>
<dbReference type="OrthoDB" id="9803913at2"/>
<evidence type="ECO:0000313" key="2">
    <source>
        <dbReference type="EMBL" id="PWJ18233.1"/>
    </source>
</evidence>
<dbReference type="Proteomes" id="UP000251571">
    <property type="component" value="Unassembled WGS sequence"/>
</dbReference>
<dbReference type="Gene3D" id="3.30.420.10">
    <property type="entry name" value="Ribonuclease H-like superfamily/Ribonuclease H"/>
    <property type="match status" value="1"/>
</dbReference>
<reference evidence="3 5" key="1">
    <citation type="submission" date="2016-10" db="EMBL/GenBank/DDBJ databases">
        <authorList>
            <person name="Cai Z."/>
        </authorList>
    </citation>
    <scope>NUCLEOTIDE SEQUENCE [LARGE SCALE GENOMIC DNA]</scope>
    <source>
        <strain evidence="3 5">DSM 25227</strain>
    </source>
</reference>
<dbReference type="InterPro" id="IPR036397">
    <property type="entry name" value="RNaseH_sf"/>
</dbReference>
<keyword evidence="4" id="KW-1185">Reference proteome</keyword>
<dbReference type="SUPFAM" id="SSF53098">
    <property type="entry name" value="Ribonuclease H-like"/>
    <property type="match status" value="1"/>
</dbReference>
<protein>
    <submittedName>
        <fullName evidence="3">DNA polymerase-3 subunit epsilon</fullName>
    </submittedName>
</protein>
<gene>
    <name evidence="2" type="ORF">BCF38_105221</name>
    <name evidence="3" type="ORF">SAMN05421539_105221</name>
</gene>
<sequence>MLRTVMLRSPLPGPFRFLALDVETADRRRGSICQIGIAGARADGTTATWSTYVDPGQSDWSCAFVHGITAETVRGAPRFADILPLLDAIVGGHLVFQHSTFDRSAIGQACAASDLPPPAWTWRDSVRVARRAWPELRRPHGTGHGLASLKRHLGLTFRHHDGEEDARAAAEIVLRAEAATGLDFAGPRFPSLASAAATV</sequence>
<reference evidence="2 4" key="2">
    <citation type="submission" date="2018-03" db="EMBL/GenBank/DDBJ databases">
        <title>Genomic Encyclopedia of Archaeal and Bacterial Type Strains, Phase II (KMG-II): from individual species to whole genera.</title>
        <authorList>
            <person name="Goeker M."/>
        </authorList>
    </citation>
    <scope>NUCLEOTIDE SEQUENCE [LARGE SCALE GENOMIC DNA]</scope>
    <source>
        <strain evidence="2 4">DSM 25227</strain>
    </source>
</reference>
<dbReference type="AlphaFoldDB" id="A0A2Y9ATT6"/>
<dbReference type="GO" id="GO:0003676">
    <property type="term" value="F:nucleic acid binding"/>
    <property type="evidence" value="ECO:0007669"/>
    <property type="project" value="InterPro"/>
</dbReference>
<dbReference type="PANTHER" id="PTHR30231">
    <property type="entry name" value="DNA POLYMERASE III SUBUNIT EPSILON"/>
    <property type="match status" value="1"/>
</dbReference>
<dbReference type="SMART" id="SM00479">
    <property type="entry name" value="EXOIII"/>
    <property type="match status" value="1"/>
</dbReference>
<accession>A0A2Y9ATT6</accession>
<dbReference type="InterPro" id="IPR012337">
    <property type="entry name" value="RNaseH-like_sf"/>
</dbReference>
<evidence type="ECO:0000313" key="5">
    <source>
        <dbReference type="Proteomes" id="UP000251571"/>
    </source>
</evidence>
<dbReference type="EMBL" id="QGDJ01000005">
    <property type="protein sequence ID" value="PWJ18233.1"/>
    <property type="molecule type" value="Genomic_DNA"/>
</dbReference>
<dbReference type="GO" id="GO:0005829">
    <property type="term" value="C:cytosol"/>
    <property type="evidence" value="ECO:0007669"/>
    <property type="project" value="TreeGrafter"/>
</dbReference>
<organism evidence="3 5">
    <name type="scientific">Jannaschia seohaensis</name>
    <dbReference type="NCBI Taxonomy" id="475081"/>
    <lineage>
        <taxon>Bacteria</taxon>
        <taxon>Pseudomonadati</taxon>
        <taxon>Pseudomonadota</taxon>
        <taxon>Alphaproteobacteria</taxon>
        <taxon>Rhodobacterales</taxon>
        <taxon>Roseobacteraceae</taxon>
        <taxon>Jannaschia</taxon>
    </lineage>
</organism>
<evidence type="ECO:0000313" key="4">
    <source>
        <dbReference type="Proteomes" id="UP000245839"/>
    </source>
</evidence>
<dbReference type="Pfam" id="PF00929">
    <property type="entry name" value="RNase_T"/>
    <property type="match status" value="1"/>
</dbReference>
<dbReference type="GO" id="GO:0008408">
    <property type="term" value="F:3'-5' exonuclease activity"/>
    <property type="evidence" value="ECO:0007669"/>
    <property type="project" value="TreeGrafter"/>
</dbReference>
<dbReference type="Proteomes" id="UP000245839">
    <property type="component" value="Unassembled WGS sequence"/>
</dbReference>
<evidence type="ECO:0000259" key="1">
    <source>
        <dbReference type="SMART" id="SM00479"/>
    </source>
</evidence>
<dbReference type="InterPro" id="IPR013520">
    <property type="entry name" value="Ribonucl_H"/>
</dbReference>